<proteinExistence type="predicted"/>
<dbReference type="EMBL" id="JAULBC010000011">
    <property type="protein sequence ID" value="MEX6690862.1"/>
    <property type="molecule type" value="Genomic_DNA"/>
</dbReference>
<dbReference type="InterPro" id="IPR025336">
    <property type="entry name" value="SCO4226-like"/>
</dbReference>
<evidence type="ECO:0000313" key="2">
    <source>
        <dbReference type="Proteomes" id="UP001560573"/>
    </source>
</evidence>
<reference evidence="1 2" key="1">
    <citation type="submission" date="2023-07" db="EMBL/GenBank/DDBJ databases">
        <authorList>
            <person name="Lian W.-H."/>
        </authorList>
    </citation>
    <scope>NUCLEOTIDE SEQUENCE [LARGE SCALE GENOMIC DNA]</scope>
    <source>
        <strain evidence="1 2">SYSU DXS3180</strain>
    </source>
</reference>
<dbReference type="Pfam" id="PF14026">
    <property type="entry name" value="SCO4226-like"/>
    <property type="match status" value="1"/>
</dbReference>
<protein>
    <submittedName>
        <fullName evidence="1">DUF4242 domain-containing protein</fullName>
    </submittedName>
</protein>
<gene>
    <name evidence="1" type="ORF">QTN47_25360</name>
</gene>
<keyword evidence="2" id="KW-1185">Reference proteome</keyword>
<sequence length="90" mass="10059">MKKFIIERELPGAGNMTEEELQAISKTSNSVVSVLGKPYKWIESYVTKDKIYCIHEAESEDVIMEHASCASFPANRIEEIKAIINPATAD</sequence>
<organism evidence="1 2">
    <name type="scientific">Danxiaibacter flavus</name>
    <dbReference type="NCBI Taxonomy" id="3049108"/>
    <lineage>
        <taxon>Bacteria</taxon>
        <taxon>Pseudomonadati</taxon>
        <taxon>Bacteroidota</taxon>
        <taxon>Chitinophagia</taxon>
        <taxon>Chitinophagales</taxon>
        <taxon>Chitinophagaceae</taxon>
        <taxon>Danxiaibacter</taxon>
    </lineage>
</organism>
<comment type="caution">
    <text evidence="1">The sequence shown here is derived from an EMBL/GenBank/DDBJ whole genome shotgun (WGS) entry which is preliminary data.</text>
</comment>
<accession>A0ABV3ZM15</accession>
<dbReference type="Proteomes" id="UP001560573">
    <property type="component" value="Unassembled WGS sequence"/>
</dbReference>
<name>A0ABV3ZM15_9BACT</name>
<evidence type="ECO:0000313" key="1">
    <source>
        <dbReference type="EMBL" id="MEX6690862.1"/>
    </source>
</evidence>
<dbReference type="RefSeq" id="WP_369332278.1">
    <property type="nucleotide sequence ID" value="NZ_JAULBC010000011.1"/>
</dbReference>